<evidence type="ECO:0000256" key="3">
    <source>
        <dbReference type="SAM" id="MobiDB-lite"/>
    </source>
</evidence>
<evidence type="ECO:0008006" key="7">
    <source>
        <dbReference type="Google" id="ProtNLM"/>
    </source>
</evidence>
<keyword evidence="6" id="KW-1185">Reference proteome</keyword>
<evidence type="ECO:0000313" key="5">
    <source>
        <dbReference type="EMBL" id="KAL2343114.1"/>
    </source>
</evidence>
<feature type="transmembrane region" description="Helical" evidence="4">
    <location>
        <begin position="147"/>
        <end position="176"/>
    </location>
</feature>
<feature type="compositionally biased region" description="Basic residues" evidence="3">
    <location>
        <begin position="72"/>
        <end position="82"/>
    </location>
</feature>
<feature type="region of interest" description="Disordered" evidence="3">
    <location>
        <begin position="1"/>
        <end position="137"/>
    </location>
</feature>
<name>A0ABD1N4T7_9FABA</name>
<keyword evidence="4" id="KW-1133">Transmembrane helix</keyword>
<proteinExistence type="predicted"/>
<feature type="compositionally biased region" description="Basic and acidic residues" evidence="3">
    <location>
        <begin position="116"/>
        <end position="126"/>
    </location>
</feature>
<organism evidence="5 6">
    <name type="scientific">Flemingia macrophylla</name>
    <dbReference type="NCBI Taxonomy" id="520843"/>
    <lineage>
        <taxon>Eukaryota</taxon>
        <taxon>Viridiplantae</taxon>
        <taxon>Streptophyta</taxon>
        <taxon>Embryophyta</taxon>
        <taxon>Tracheophyta</taxon>
        <taxon>Spermatophyta</taxon>
        <taxon>Magnoliopsida</taxon>
        <taxon>eudicotyledons</taxon>
        <taxon>Gunneridae</taxon>
        <taxon>Pentapetalae</taxon>
        <taxon>rosids</taxon>
        <taxon>fabids</taxon>
        <taxon>Fabales</taxon>
        <taxon>Fabaceae</taxon>
        <taxon>Papilionoideae</taxon>
        <taxon>50 kb inversion clade</taxon>
        <taxon>NPAAA clade</taxon>
        <taxon>indigoferoid/millettioid clade</taxon>
        <taxon>Phaseoleae</taxon>
        <taxon>Flemingia</taxon>
    </lineage>
</organism>
<accession>A0ABD1N4T7</accession>
<evidence type="ECO:0000256" key="4">
    <source>
        <dbReference type="SAM" id="Phobius"/>
    </source>
</evidence>
<protein>
    <recommendedName>
        <fullName evidence="7">Late embryogenesis abundant protein LEA-2 subgroup domain-containing protein</fullName>
    </recommendedName>
</protein>
<sequence length="331" mass="37786">MSRRETNPHFSRSSRPEYVDHDTEQPTLPSVPARHKRRGQPSTLGAAPIPEVLPPHHEERVASPTPILKEPHRGKSQQRSPRKQPTSQGLRPVKPAVIFQEPLPSTPSFTQLPPPDHPRERRQQPRHDHRHRHGGIKLPEEQKAHSLTWLGAWLCVIFWLVIIIGGLVVLIVYFIFRPQSPHFDVSSVTLNAAYLDLGYLLNADLTILANFTNPNKKVHVDFSSVIIYLYYGSTLIAAQYVEPFSAARLQSRFANIHMVSSQVQLPLRESQRLVKQMESNGVLLEVRGVFRARSKLGRILRYSYNLYGRCSVMLTRPPDGILVKKKCRTKR</sequence>
<dbReference type="AlphaFoldDB" id="A0ABD1N4T7"/>
<dbReference type="PANTHER" id="PTHR31234">
    <property type="entry name" value="LATE EMBRYOGENESIS ABUNDANT (LEA) HYDROXYPROLINE-RICH GLYCOPROTEIN FAMILY"/>
    <property type="match status" value="1"/>
</dbReference>
<evidence type="ECO:0000256" key="2">
    <source>
        <dbReference type="ARBA" id="ARBA00023136"/>
    </source>
</evidence>
<evidence type="ECO:0000313" key="6">
    <source>
        <dbReference type="Proteomes" id="UP001603857"/>
    </source>
</evidence>
<dbReference type="EMBL" id="JBGMDY010000002">
    <property type="protein sequence ID" value="KAL2343114.1"/>
    <property type="molecule type" value="Genomic_DNA"/>
</dbReference>
<reference evidence="5 6" key="1">
    <citation type="submission" date="2024-08" db="EMBL/GenBank/DDBJ databases">
        <title>Insights into the chromosomal genome structure of Flemingia macrophylla.</title>
        <authorList>
            <person name="Ding Y."/>
            <person name="Zhao Y."/>
            <person name="Bi W."/>
            <person name="Wu M."/>
            <person name="Zhao G."/>
            <person name="Gong Y."/>
            <person name="Li W."/>
            <person name="Zhang P."/>
        </authorList>
    </citation>
    <scope>NUCLEOTIDE SEQUENCE [LARGE SCALE GENOMIC DNA]</scope>
    <source>
        <strain evidence="5">DYQJB</strain>
        <tissue evidence="5">Leaf</tissue>
    </source>
</reference>
<feature type="compositionally biased region" description="Basic and acidic residues" evidence="3">
    <location>
        <begin position="14"/>
        <end position="24"/>
    </location>
</feature>
<comment type="caution">
    <text evidence="5">The sequence shown here is derived from an EMBL/GenBank/DDBJ whole genome shotgun (WGS) entry which is preliminary data.</text>
</comment>
<keyword evidence="4" id="KW-0812">Transmembrane</keyword>
<dbReference type="Proteomes" id="UP001603857">
    <property type="component" value="Unassembled WGS sequence"/>
</dbReference>
<dbReference type="InterPro" id="IPR044839">
    <property type="entry name" value="NDR1-like"/>
</dbReference>
<keyword evidence="2 4" id="KW-0472">Membrane</keyword>
<evidence type="ECO:0000256" key="1">
    <source>
        <dbReference type="ARBA" id="ARBA00004370"/>
    </source>
</evidence>
<dbReference type="PANTHER" id="PTHR31234:SF42">
    <property type="entry name" value="LATE EMBRYOGENESIS ABUNDANT (LEA) HYDROXYPROLINE-RICH GLYCOPROTEIN FAMILY"/>
    <property type="match status" value="1"/>
</dbReference>
<dbReference type="GO" id="GO:0016020">
    <property type="term" value="C:membrane"/>
    <property type="evidence" value="ECO:0007669"/>
    <property type="project" value="UniProtKB-SubCell"/>
</dbReference>
<gene>
    <name evidence="5" type="ORF">Fmac_004399</name>
</gene>
<comment type="subcellular location">
    <subcellularLocation>
        <location evidence="1">Membrane</location>
    </subcellularLocation>
</comment>